<accession>A0A1Y2HK44</accession>
<dbReference type="GO" id="GO:0017017">
    <property type="term" value="F:MAP kinase tyrosine/serine/threonine phosphatase activity"/>
    <property type="evidence" value="ECO:0007669"/>
    <property type="project" value="TreeGrafter"/>
</dbReference>
<dbReference type="PROSITE" id="PS50056">
    <property type="entry name" value="TYR_PHOSPHATASE_2"/>
    <property type="match status" value="1"/>
</dbReference>
<evidence type="ECO:0000256" key="5">
    <source>
        <dbReference type="SAM" id="MobiDB-lite"/>
    </source>
</evidence>
<dbReference type="GO" id="GO:0033550">
    <property type="term" value="F:MAP kinase tyrosine phosphatase activity"/>
    <property type="evidence" value="ECO:0007669"/>
    <property type="project" value="TreeGrafter"/>
</dbReference>
<dbReference type="PROSITE" id="PS00383">
    <property type="entry name" value="TYR_PHOSPHATASE_1"/>
    <property type="match status" value="1"/>
</dbReference>
<feature type="compositionally biased region" description="Low complexity" evidence="5">
    <location>
        <begin position="63"/>
        <end position="80"/>
    </location>
</feature>
<feature type="compositionally biased region" description="Low complexity" evidence="5">
    <location>
        <begin position="87"/>
        <end position="112"/>
    </location>
</feature>
<dbReference type="CDD" id="cd14498">
    <property type="entry name" value="DSP"/>
    <property type="match status" value="1"/>
</dbReference>
<dbReference type="InterPro" id="IPR000387">
    <property type="entry name" value="Tyr_Pase_dom"/>
</dbReference>
<keyword evidence="3" id="KW-0378">Hydrolase</keyword>
<dbReference type="InterPro" id="IPR029021">
    <property type="entry name" value="Prot-tyrosine_phosphatase-like"/>
</dbReference>
<dbReference type="InterPro" id="IPR000340">
    <property type="entry name" value="Dual-sp_phosphatase_cat-dom"/>
</dbReference>
<feature type="domain" description="Tyrosine-protein phosphatase" evidence="6">
    <location>
        <begin position="294"/>
        <end position="459"/>
    </location>
</feature>
<feature type="compositionally biased region" description="Low complexity" evidence="5">
    <location>
        <begin position="13"/>
        <end position="29"/>
    </location>
</feature>
<dbReference type="InterPro" id="IPR016130">
    <property type="entry name" value="Tyr_Pase_AS"/>
</dbReference>
<keyword evidence="9" id="KW-1185">Reference proteome</keyword>
<feature type="domain" description="Tyrosine specific protein phosphatases" evidence="7">
    <location>
        <begin position="362"/>
        <end position="438"/>
    </location>
</feature>
<feature type="region of interest" description="Disordered" evidence="5">
    <location>
        <begin position="547"/>
        <end position="567"/>
    </location>
</feature>
<dbReference type="SUPFAM" id="SSF52799">
    <property type="entry name" value="(Phosphotyrosine protein) phosphatases II"/>
    <property type="match status" value="1"/>
</dbReference>
<evidence type="ECO:0000256" key="4">
    <source>
        <dbReference type="ARBA" id="ARBA00022912"/>
    </source>
</evidence>
<comment type="similarity">
    <text evidence="1">Belongs to the protein-tyrosine phosphatase family. Non-receptor class dual specificity subfamily.</text>
</comment>
<protein>
    <recommendedName>
        <fullName evidence="2">protein-tyrosine-phosphatase</fullName>
        <ecNumber evidence="2">3.1.3.48</ecNumber>
    </recommendedName>
</protein>
<evidence type="ECO:0000259" key="6">
    <source>
        <dbReference type="PROSITE" id="PS50054"/>
    </source>
</evidence>
<dbReference type="OrthoDB" id="273181at2759"/>
<dbReference type="PANTHER" id="PTHR10159">
    <property type="entry name" value="DUAL SPECIFICITY PROTEIN PHOSPHATASE"/>
    <property type="match status" value="1"/>
</dbReference>
<dbReference type="Proteomes" id="UP000193411">
    <property type="component" value="Unassembled WGS sequence"/>
</dbReference>
<evidence type="ECO:0000259" key="7">
    <source>
        <dbReference type="PROSITE" id="PS50056"/>
    </source>
</evidence>
<comment type="caution">
    <text evidence="8">The sequence shown here is derived from an EMBL/GenBank/DDBJ whole genome shotgun (WGS) entry which is preliminary data.</text>
</comment>
<dbReference type="InterPro" id="IPR020422">
    <property type="entry name" value="TYR_PHOSPHATASE_DUAL_dom"/>
</dbReference>
<dbReference type="PANTHER" id="PTHR10159:SF519">
    <property type="entry name" value="DUAL SPECIFICITY PROTEIN PHOSPHATASE MPK3"/>
    <property type="match status" value="1"/>
</dbReference>
<dbReference type="GO" id="GO:0008330">
    <property type="term" value="F:protein tyrosine/threonine phosphatase activity"/>
    <property type="evidence" value="ECO:0007669"/>
    <property type="project" value="TreeGrafter"/>
</dbReference>
<dbReference type="SMART" id="SM00195">
    <property type="entry name" value="DSPc"/>
    <property type="match status" value="1"/>
</dbReference>
<dbReference type="Pfam" id="PF00782">
    <property type="entry name" value="DSPc"/>
    <property type="match status" value="1"/>
</dbReference>
<sequence>MTASSSCPSADNPAGAGSTTPTSASALALPPSPTPTEHDHVSSESSSGLTKSLALAQSTLDNAHAQAQVQAQAHAATSLPTAPPSPSAATLGQPSPSASMATATSTATGGLPTPTPDQVTSLSTCSPVSTSLPPNAVSTDDLYSLILDSFLNLLLIDVQSSLSGPIIVGSLRRRALRTSVPAASPFPRPLPSRLELCMRIQADERVMNADLIVFYDDAGEAGGVADQLAGIMASDGVFAAKYLHGGVTQFALDSPGLVELPGHPLPMRINDLRERQAALIQAVWYSHRSNTYDVPHLILPEYLYLGGQDAAHPYHLAAYGITHVIRIGFFGDLNLAPGVEYYTYTLEDAEGEPIEGLFDECCDVIDRARAMVVHRAKIDPATGQPQQGGPLSEVGSGRVLVHCHAGVSRSTTIVLIYMMRRLGYRLAEAFDLVFRARPIIRPNEGFGRKLQQAERALFGLEQSTMPLCWMSYDYQWYREYLEFLIRVEEMGLLESVLPMSDPELDPLAIAAEAASEASTTLTPAKVKACKSATTDDEEVDLSSALHADDDNVENAPPPSASTTASSSVTTAAAVAVASAVQVDMAAAAAAATPASHATAQVEA</sequence>
<feature type="region of interest" description="Disordered" evidence="5">
    <location>
        <begin position="1"/>
        <end position="133"/>
    </location>
</feature>
<dbReference type="PROSITE" id="PS50054">
    <property type="entry name" value="TYR_PHOSPHATASE_DUAL"/>
    <property type="match status" value="1"/>
</dbReference>
<name>A0A1Y2HK44_9FUNG</name>
<dbReference type="STRING" id="765915.A0A1Y2HK44"/>
<dbReference type="GO" id="GO:0005737">
    <property type="term" value="C:cytoplasm"/>
    <property type="evidence" value="ECO:0007669"/>
    <property type="project" value="TreeGrafter"/>
</dbReference>
<proteinExistence type="inferred from homology"/>
<keyword evidence="4" id="KW-0904">Protein phosphatase</keyword>
<gene>
    <name evidence="8" type="ORF">BCR44DRAFT_1197885</name>
</gene>
<organism evidence="8 9">
    <name type="scientific">Catenaria anguillulae PL171</name>
    <dbReference type="NCBI Taxonomy" id="765915"/>
    <lineage>
        <taxon>Eukaryota</taxon>
        <taxon>Fungi</taxon>
        <taxon>Fungi incertae sedis</taxon>
        <taxon>Blastocladiomycota</taxon>
        <taxon>Blastocladiomycetes</taxon>
        <taxon>Blastocladiales</taxon>
        <taxon>Catenariaceae</taxon>
        <taxon>Catenaria</taxon>
    </lineage>
</organism>
<feature type="compositionally biased region" description="Polar residues" evidence="5">
    <location>
        <begin position="117"/>
        <end position="133"/>
    </location>
</feature>
<dbReference type="AlphaFoldDB" id="A0A1Y2HK44"/>
<evidence type="ECO:0000256" key="1">
    <source>
        <dbReference type="ARBA" id="ARBA00008601"/>
    </source>
</evidence>
<evidence type="ECO:0000256" key="3">
    <source>
        <dbReference type="ARBA" id="ARBA00022801"/>
    </source>
</evidence>
<evidence type="ECO:0000313" key="8">
    <source>
        <dbReference type="EMBL" id="ORZ33462.1"/>
    </source>
</evidence>
<evidence type="ECO:0000313" key="9">
    <source>
        <dbReference type="Proteomes" id="UP000193411"/>
    </source>
</evidence>
<dbReference type="Gene3D" id="3.90.190.10">
    <property type="entry name" value="Protein tyrosine phosphatase superfamily"/>
    <property type="match status" value="1"/>
</dbReference>
<dbReference type="EMBL" id="MCFL01000035">
    <property type="protein sequence ID" value="ORZ33462.1"/>
    <property type="molecule type" value="Genomic_DNA"/>
</dbReference>
<reference evidence="8 9" key="1">
    <citation type="submission" date="2016-07" db="EMBL/GenBank/DDBJ databases">
        <title>Pervasive Adenine N6-methylation of Active Genes in Fungi.</title>
        <authorList>
            <consortium name="DOE Joint Genome Institute"/>
            <person name="Mondo S.J."/>
            <person name="Dannebaum R.O."/>
            <person name="Kuo R.C."/>
            <person name="Labutti K."/>
            <person name="Haridas S."/>
            <person name="Kuo A."/>
            <person name="Salamov A."/>
            <person name="Ahrendt S.R."/>
            <person name="Lipzen A."/>
            <person name="Sullivan W."/>
            <person name="Andreopoulos W.B."/>
            <person name="Clum A."/>
            <person name="Lindquist E."/>
            <person name="Daum C."/>
            <person name="Ramamoorthy G.K."/>
            <person name="Gryganskyi A."/>
            <person name="Culley D."/>
            <person name="Magnuson J.K."/>
            <person name="James T.Y."/>
            <person name="O'Malley M.A."/>
            <person name="Stajich J.E."/>
            <person name="Spatafora J.W."/>
            <person name="Visel A."/>
            <person name="Grigoriev I.V."/>
        </authorList>
    </citation>
    <scope>NUCLEOTIDE SEQUENCE [LARGE SCALE GENOMIC DNA]</scope>
    <source>
        <strain evidence="8 9">PL171</strain>
    </source>
</reference>
<dbReference type="GO" id="GO:0043409">
    <property type="term" value="P:negative regulation of MAPK cascade"/>
    <property type="evidence" value="ECO:0007669"/>
    <property type="project" value="TreeGrafter"/>
</dbReference>
<evidence type="ECO:0000256" key="2">
    <source>
        <dbReference type="ARBA" id="ARBA00013064"/>
    </source>
</evidence>
<dbReference type="EC" id="3.1.3.48" evidence="2"/>